<feature type="transmembrane region" description="Helical" evidence="1">
    <location>
        <begin position="240"/>
        <end position="257"/>
    </location>
</feature>
<dbReference type="InterPro" id="IPR025646">
    <property type="entry name" value="DUF4350"/>
</dbReference>
<keyword evidence="1" id="KW-0472">Membrane</keyword>
<dbReference type="EMBL" id="JAKTTI010000026">
    <property type="protein sequence ID" value="MCH1626695.1"/>
    <property type="molecule type" value="Genomic_DNA"/>
</dbReference>
<sequence length="378" mass="44085">MQKLKSRRRTWIWLIVLLFLFMALSYFIQSKEPTYYPSYVSKSPSPTGVKAFYTYLKNETEVKKWTHSPTLLSKHTDDQMLIMIEPFSIPTTEEMNAYEDFMKAGNTIILFKSNPKGMFDLKVEPFDFDIIENEMTVYTQAGKSYEAEVNSSVRLIEENHSEILLHDDAGVIALKKSFGNGELIVSLTPEWLMNGKIVEADNIPLIISLLNEENHQMILFDEYTYVGDGNSTLLAVYPKWFVLVIILGIIIMLLYLWNEGKRFGPIFTPREESVRFSDEGLRALTAWYLKGNRYHDSLKIQADYNKLLMQERWGIPYKKEWLDLTTQLELKLSNSGHFDIKAFINGLNHVLNKGKISKQEYVLWSKKLDRLRKEVEDR</sequence>
<name>A0AAW5EAJ9_9BACI</name>
<protein>
    <submittedName>
        <fullName evidence="3">DUF4350 domain-containing protein</fullName>
    </submittedName>
</protein>
<organism evidence="3 4">
    <name type="scientific">Fredinandcohnia quinoae</name>
    <dbReference type="NCBI Taxonomy" id="2918902"/>
    <lineage>
        <taxon>Bacteria</taxon>
        <taxon>Bacillati</taxon>
        <taxon>Bacillota</taxon>
        <taxon>Bacilli</taxon>
        <taxon>Bacillales</taxon>
        <taxon>Bacillaceae</taxon>
        <taxon>Fredinandcohnia</taxon>
    </lineage>
</organism>
<dbReference type="RefSeq" id="WP_240256614.1">
    <property type="nucleotide sequence ID" value="NZ_JAKTTI010000026.1"/>
</dbReference>
<feature type="domain" description="DUF4350" evidence="2">
    <location>
        <begin position="41"/>
        <end position="210"/>
    </location>
</feature>
<dbReference type="Proteomes" id="UP001431131">
    <property type="component" value="Unassembled WGS sequence"/>
</dbReference>
<dbReference type="Pfam" id="PF14258">
    <property type="entry name" value="DUF4350"/>
    <property type="match status" value="1"/>
</dbReference>
<evidence type="ECO:0000313" key="3">
    <source>
        <dbReference type="EMBL" id="MCH1626695.1"/>
    </source>
</evidence>
<keyword evidence="1" id="KW-1133">Transmembrane helix</keyword>
<proteinExistence type="predicted"/>
<gene>
    <name evidence="3" type="ORF">MJG50_15255</name>
</gene>
<accession>A0AAW5EAJ9</accession>
<keyword evidence="4" id="KW-1185">Reference proteome</keyword>
<reference evidence="3" key="1">
    <citation type="submission" date="2022-02" db="EMBL/GenBank/DDBJ databases">
        <title>Fredinandcohnia quinoae sp. nov. isolated from Chenopodium quinoa seeds.</title>
        <authorList>
            <person name="Saati-Santamaria Z."/>
            <person name="Flores-Felix J.D."/>
            <person name="Igual J.M."/>
            <person name="Velazquez E."/>
            <person name="Garcia-Fraile P."/>
            <person name="Martinez-Molina E."/>
        </authorList>
    </citation>
    <scope>NUCLEOTIDE SEQUENCE</scope>
    <source>
        <strain evidence="3">SECRCQ15</strain>
    </source>
</reference>
<dbReference type="AlphaFoldDB" id="A0AAW5EAJ9"/>
<evidence type="ECO:0000313" key="4">
    <source>
        <dbReference type="Proteomes" id="UP001431131"/>
    </source>
</evidence>
<evidence type="ECO:0000256" key="1">
    <source>
        <dbReference type="SAM" id="Phobius"/>
    </source>
</evidence>
<comment type="caution">
    <text evidence="3">The sequence shown here is derived from an EMBL/GenBank/DDBJ whole genome shotgun (WGS) entry which is preliminary data.</text>
</comment>
<keyword evidence="1" id="KW-0812">Transmembrane</keyword>
<evidence type="ECO:0000259" key="2">
    <source>
        <dbReference type="Pfam" id="PF14258"/>
    </source>
</evidence>